<dbReference type="SUPFAM" id="SSF47473">
    <property type="entry name" value="EF-hand"/>
    <property type="match status" value="1"/>
</dbReference>
<proteinExistence type="predicted"/>
<dbReference type="PANTHER" id="PTHR20875:SF0">
    <property type="entry name" value="GH12158P"/>
    <property type="match status" value="1"/>
</dbReference>
<organism evidence="1 2">
    <name type="scientific">Nesidiocoris tenuis</name>
    <dbReference type="NCBI Taxonomy" id="355587"/>
    <lineage>
        <taxon>Eukaryota</taxon>
        <taxon>Metazoa</taxon>
        <taxon>Ecdysozoa</taxon>
        <taxon>Arthropoda</taxon>
        <taxon>Hexapoda</taxon>
        <taxon>Insecta</taxon>
        <taxon>Pterygota</taxon>
        <taxon>Neoptera</taxon>
        <taxon>Paraneoptera</taxon>
        <taxon>Hemiptera</taxon>
        <taxon>Heteroptera</taxon>
        <taxon>Panheteroptera</taxon>
        <taxon>Cimicomorpha</taxon>
        <taxon>Miridae</taxon>
        <taxon>Dicyphina</taxon>
        <taxon>Nesidiocoris</taxon>
    </lineage>
</organism>
<dbReference type="InterPro" id="IPR052603">
    <property type="entry name" value="EFCB6"/>
</dbReference>
<gene>
    <name evidence="1" type="ORF">NTJ_07135</name>
</gene>
<dbReference type="InterPro" id="IPR011992">
    <property type="entry name" value="EF-hand-dom_pair"/>
</dbReference>
<sequence>MHKYNQVRVCQPCTPSSIKVTDTLQKIRQAAYRMGFNFWDIFSGMEPPGKRYIAVHKFLTVLGGPLKEIIGLGEIELRNLAANFKVTDGRIDFDRFCRMVHPEIPARDKDGYSCENMQKSNKLGVTEENRLLIMLTKIAVACPNLNFLNAQFEDCEKQRKNDGLVSRGSFFRVLTSNQLEMSPFEQELLFEKYKRDSLSMKYLVFVNDLKSIQTLLRQQPAAGTNDVEGFPIVESCLLPRPEGPYTVGQGVKKIFLPGWKGQTAPEEYIQILDKIKEHVIAEKLRIDDLFKQLDGKKLGRIRADTFKNGLEFLRLSRTKFTDMYLSEKEMDMLCDVYADPVDPERVVWQEFVNDVFEDLPSDDLSQWPPLDPNTPSRKPTRLLKPVPPKIVPDLYQDEDGFFKVLGRKLGTRKVNLRKGFAEYDPLVFLFKGSLSVIRTQVDLIR</sequence>
<protein>
    <submittedName>
        <fullName evidence="1">EF hand family protein</fullName>
    </submittedName>
</protein>
<dbReference type="Proteomes" id="UP001307889">
    <property type="component" value="Chromosome 5"/>
</dbReference>
<dbReference type="EMBL" id="AP028913">
    <property type="protein sequence ID" value="BES94326.1"/>
    <property type="molecule type" value="Genomic_DNA"/>
</dbReference>
<evidence type="ECO:0000313" key="1">
    <source>
        <dbReference type="EMBL" id="BES94326.1"/>
    </source>
</evidence>
<reference evidence="1 2" key="1">
    <citation type="submission" date="2023-09" db="EMBL/GenBank/DDBJ databases">
        <title>Nesidiocoris tenuis whole genome shotgun sequence.</title>
        <authorList>
            <person name="Shibata T."/>
            <person name="Shimoda M."/>
            <person name="Kobayashi T."/>
            <person name="Uehara T."/>
        </authorList>
    </citation>
    <scope>NUCLEOTIDE SEQUENCE [LARGE SCALE GENOMIC DNA]</scope>
    <source>
        <strain evidence="1 2">Japan</strain>
    </source>
</reference>
<dbReference type="PANTHER" id="PTHR20875">
    <property type="entry name" value="EF-HAND CALCIUM-BINDING DOMAIN-CONTAINING PROTEIN 6-RELATED"/>
    <property type="match status" value="1"/>
</dbReference>
<name>A0ABN7AQ27_9HEMI</name>
<accession>A0ABN7AQ27</accession>
<keyword evidence="2" id="KW-1185">Reference proteome</keyword>
<evidence type="ECO:0000313" key="2">
    <source>
        <dbReference type="Proteomes" id="UP001307889"/>
    </source>
</evidence>